<dbReference type="EMBL" id="HBIO01003224">
    <property type="protein sequence ID" value="CAE0457362.1"/>
    <property type="molecule type" value="Transcribed_RNA"/>
</dbReference>
<feature type="domain" description="Rhodanese" evidence="1">
    <location>
        <begin position="157"/>
        <end position="305"/>
    </location>
</feature>
<evidence type="ECO:0000259" key="1">
    <source>
        <dbReference type="PROSITE" id="PS50206"/>
    </source>
</evidence>
<reference evidence="2" key="1">
    <citation type="submission" date="2021-01" db="EMBL/GenBank/DDBJ databases">
        <authorList>
            <person name="Corre E."/>
            <person name="Pelletier E."/>
            <person name="Niang G."/>
            <person name="Scheremetjew M."/>
            <person name="Finn R."/>
            <person name="Kale V."/>
            <person name="Holt S."/>
            <person name="Cochrane G."/>
            <person name="Meng A."/>
            <person name="Brown T."/>
            <person name="Cohen L."/>
        </authorList>
    </citation>
    <scope>NUCLEOTIDE SEQUENCE</scope>
    <source>
        <strain evidence="2">MM31A-1</strain>
    </source>
</reference>
<organism evidence="2">
    <name type="scientific">Chaetoceros debilis</name>
    <dbReference type="NCBI Taxonomy" id="122233"/>
    <lineage>
        <taxon>Eukaryota</taxon>
        <taxon>Sar</taxon>
        <taxon>Stramenopiles</taxon>
        <taxon>Ochrophyta</taxon>
        <taxon>Bacillariophyta</taxon>
        <taxon>Coscinodiscophyceae</taxon>
        <taxon>Chaetocerotophycidae</taxon>
        <taxon>Chaetocerotales</taxon>
        <taxon>Chaetocerotaceae</taxon>
        <taxon>Chaetoceros</taxon>
    </lineage>
</organism>
<dbReference type="PANTHER" id="PTHR43268:SF3">
    <property type="entry name" value="RHODANESE-LIKE DOMAIN-CONTAINING PROTEIN 7-RELATED"/>
    <property type="match status" value="1"/>
</dbReference>
<dbReference type="Gene3D" id="3.40.250.10">
    <property type="entry name" value="Rhodanese-like domain"/>
    <property type="match status" value="1"/>
</dbReference>
<dbReference type="SUPFAM" id="SSF52821">
    <property type="entry name" value="Rhodanese/Cell cycle control phosphatase"/>
    <property type="match status" value="1"/>
</dbReference>
<dbReference type="SMART" id="SM00450">
    <property type="entry name" value="RHOD"/>
    <property type="match status" value="1"/>
</dbReference>
<dbReference type="AlphaFoldDB" id="A0A7S3PW43"/>
<dbReference type="PROSITE" id="PS50206">
    <property type="entry name" value="RHODANESE_3"/>
    <property type="match status" value="1"/>
</dbReference>
<proteinExistence type="predicted"/>
<dbReference type="InterPro" id="IPR040503">
    <property type="entry name" value="TRHO_N"/>
</dbReference>
<dbReference type="Pfam" id="PF17773">
    <property type="entry name" value="UPF0176_N"/>
    <property type="match status" value="1"/>
</dbReference>
<evidence type="ECO:0000313" key="2">
    <source>
        <dbReference type="EMBL" id="CAE0457362.1"/>
    </source>
</evidence>
<sequence length="400" mass="45202">MSELDENENQPSGTIRHKVVALYKFVVLPEEELKLLQAEVEQNMRLSKARGTILLAAEGLNGTICYPESDNGDQVLDFLNNHVNFQGLRTRISYVDTAIFHRLKVKIKKEIVTIGGKVDATDDAKKPIGYMSSCTIDPTKIVGSYVQPGKEWDDLLEDPDIVVIDTRNKYEIDIGTFENAISPNTDNFRQFPDWLHRFAEECGTMKVHDQESSSKQVQCVENPFQADEEKGTIHNARCLVPVPDEDMPKVNRKPKGVAMFCTGGIRCEKSTSYTIAAKVFPPDVPVYHLDGGVLAYLDAHPDEENSKWKGECYVFDQRVAVTHGLKPSLNYTCCHACRRPISAADKKRSDYIEGVSCRFCKDHGSNKQKTRFEERQKQIGLAKEKGAFHIHDSKYLEKKL</sequence>
<dbReference type="PANTHER" id="PTHR43268">
    <property type="entry name" value="THIOSULFATE SULFURTRANSFERASE/RHODANESE-LIKE DOMAIN-CONTAINING PROTEIN 2"/>
    <property type="match status" value="1"/>
</dbReference>
<protein>
    <recommendedName>
        <fullName evidence="1">Rhodanese domain-containing protein</fullName>
    </recommendedName>
</protein>
<name>A0A7S3PW43_9STRA</name>
<dbReference type="Gene3D" id="3.30.70.100">
    <property type="match status" value="1"/>
</dbReference>
<accession>A0A7S3PW43</accession>
<gene>
    <name evidence="2" type="ORF">CDEB00056_LOCUS2203</name>
</gene>
<dbReference type="InterPro" id="IPR001763">
    <property type="entry name" value="Rhodanese-like_dom"/>
</dbReference>
<dbReference type="InterPro" id="IPR020936">
    <property type="entry name" value="TrhO"/>
</dbReference>
<dbReference type="InterPro" id="IPR036873">
    <property type="entry name" value="Rhodanese-like_dom_sf"/>
</dbReference>